<feature type="compositionally biased region" description="Gly residues" evidence="1">
    <location>
        <begin position="256"/>
        <end position="268"/>
    </location>
</feature>
<proteinExistence type="predicted"/>
<feature type="compositionally biased region" description="Basic and acidic residues" evidence="1">
    <location>
        <begin position="305"/>
        <end position="315"/>
    </location>
</feature>
<sequence>MAKKAKSSSSSSSDSSEDLTAFQSVAVSFEEITSKQKEVAEQAKQRLSGTRKRNRTSNKSIGNCTQEHDSGGEDEDGPLDQLNPIQLKVAAALDSLLEGRLKVKLPGAKRLRREARAAEKAEAAEAAAAAPGSAGGAAGWQFRFFSRVPAGTAVVLEPEELPPLKGTPFPDTFRQRRAPPVEAAAAALPALAVEGAAILEAATAVATAAAAAAAAAARVERSGGSRKEERGTGNGGGGEGAGTSGRGTGEGEEQGGEGAGGEGSGGASEQGAAGLSKRQLQKLKKKQKRGLGEGVVLEARPFVPQEERMRRLTGE</sequence>
<feature type="compositionally biased region" description="Basic and acidic residues" evidence="1">
    <location>
        <begin position="218"/>
        <end position="231"/>
    </location>
</feature>
<protein>
    <submittedName>
        <fullName evidence="2">Uncharacterized protein</fullName>
    </submittedName>
</protein>
<feature type="compositionally biased region" description="Gly residues" evidence="1">
    <location>
        <begin position="232"/>
        <end position="248"/>
    </location>
</feature>
<evidence type="ECO:0000313" key="2">
    <source>
        <dbReference type="EMBL" id="GFR42138.1"/>
    </source>
</evidence>
<evidence type="ECO:0000313" key="3">
    <source>
        <dbReference type="Proteomes" id="UP001054857"/>
    </source>
</evidence>
<feature type="region of interest" description="Disordered" evidence="1">
    <location>
        <begin position="216"/>
        <end position="315"/>
    </location>
</feature>
<feature type="compositionally biased region" description="Basic residues" evidence="1">
    <location>
        <begin position="279"/>
        <end position="289"/>
    </location>
</feature>
<keyword evidence="3" id="KW-1185">Reference proteome</keyword>
<feature type="compositionally biased region" description="Low complexity" evidence="1">
    <location>
        <begin position="269"/>
        <end position="278"/>
    </location>
</feature>
<gene>
    <name evidence="2" type="ORF">Agub_g2984</name>
</gene>
<dbReference type="EMBL" id="BMAR01000002">
    <property type="protein sequence ID" value="GFR42138.1"/>
    <property type="molecule type" value="Genomic_DNA"/>
</dbReference>
<evidence type="ECO:0000256" key="1">
    <source>
        <dbReference type="SAM" id="MobiDB-lite"/>
    </source>
</evidence>
<organism evidence="2 3">
    <name type="scientific">Astrephomene gubernaculifera</name>
    <dbReference type="NCBI Taxonomy" id="47775"/>
    <lineage>
        <taxon>Eukaryota</taxon>
        <taxon>Viridiplantae</taxon>
        <taxon>Chlorophyta</taxon>
        <taxon>core chlorophytes</taxon>
        <taxon>Chlorophyceae</taxon>
        <taxon>CS clade</taxon>
        <taxon>Chlamydomonadales</taxon>
        <taxon>Astrephomenaceae</taxon>
        <taxon>Astrephomene</taxon>
    </lineage>
</organism>
<dbReference type="AlphaFoldDB" id="A0AAD3HIQ4"/>
<name>A0AAD3HIQ4_9CHLO</name>
<reference evidence="2 3" key="1">
    <citation type="journal article" date="2021" name="Sci. Rep.">
        <title>Genome sequencing of the multicellular alga Astrephomene provides insights into convergent evolution of germ-soma differentiation.</title>
        <authorList>
            <person name="Yamashita S."/>
            <person name="Yamamoto K."/>
            <person name="Matsuzaki R."/>
            <person name="Suzuki S."/>
            <person name="Yamaguchi H."/>
            <person name="Hirooka S."/>
            <person name="Minakuchi Y."/>
            <person name="Miyagishima S."/>
            <person name="Kawachi M."/>
            <person name="Toyoda A."/>
            <person name="Nozaki H."/>
        </authorList>
    </citation>
    <scope>NUCLEOTIDE SEQUENCE [LARGE SCALE GENOMIC DNA]</scope>
    <source>
        <strain evidence="2 3">NIES-4017</strain>
    </source>
</reference>
<comment type="caution">
    <text evidence="2">The sequence shown here is derived from an EMBL/GenBank/DDBJ whole genome shotgun (WGS) entry which is preliminary data.</text>
</comment>
<feature type="region of interest" description="Disordered" evidence="1">
    <location>
        <begin position="36"/>
        <end position="80"/>
    </location>
</feature>
<accession>A0AAD3HIQ4</accession>
<dbReference type="Proteomes" id="UP001054857">
    <property type="component" value="Unassembled WGS sequence"/>
</dbReference>